<keyword evidence="2" id="KW-1185">Reference proteome</keyword>
<name>A0ABU6GCC3_9BACL</name>
<accession>A0ABU6GCC3</accession>
<comment type="caution">
    <text evidence="1">The sequence shown here is derived from an EMBL/GenBank/DDBJ whole genome shotgun (WGS) entry which is preliminary data.</text>
</comment>
<evidence type="ECO:0000313" key="2">
    <source>
        <dbReference type="Proteomes" id="UP001338137"/>
    </source>
</evidence>
<reference evidence="1 2" key="1">
    <citation type="submission" date="2023-03" db="EMBL/GenBank/DDBJ databases">
        <title>Bacillus Genome Sequencing.</title>
        <authorList>
            <person name="Dunlap C."/>
        </authorList>
    </citation>
    <scope>NUCLEOTIDE SEQUENCE [LARGE SCALE GENOMIC DNA]</scope>
    <source>
        <strain evidence="1 2">BD-533</strain>
    </source>
</reference>
<sequence>MYEQVIHGQIEAIEKDEKEIDVQITTLELRKQQNSLKKEILLKVVSDAQNQAAAAQSTEAAVQSPQY</sequence>
<organism evidence="1 2">
    <name type="scientific">Paenibacillus alba</name>
    <dbReference type="NCBI Taxonomy" id="1197127"/>
    <lineage>
        <taxon>Bacteria</taxon>
        <taxon>Bacillati</taxon>
        <taxon>Bacillota</taxon>
        <taxon>Bacilli</taxon>
        <taxon>Bacillales</taxon>
        <taxon>Paenibacillaceae</taxon>
        <taxon>Paenibacillus</taxon>
    </lineage>
</organism>
<dbReference type="EMBL" id="JARLKY010000090">
    <property type="protein sequence ID" value="MEC0231295.1"/>
    <property type="molecule type" value="Genomic_DNA"/>
</dbReference>
<dbReference type="RefSeq" id="WP_326075278.1">
    <property type="nucleotide sequence ID" value="NZ_JARLKY010000090.1"/>
</dbReference>
<proteinExistence type="predicted"/>
<evidence type="ECO:0000313" key="1">
    <source>
        <dbReference type="EMBL" id="MEC0231295.1"/>
    </source>
</evidence>
<gene>
    <name evidence="1" type="ORF">P4I72_29775</name>
</gene>
<dbReference type="Proteomes" id="UP001338137">
    <property type="component" value="Unassembled WGS sequence"/>
</dbReference>
<protein>
    <submittedName>
        <fullName evidence="1">Uncharacterized protein</fullName>
    </submittedName>
</protein>